<dbReference type="InterPro" id="IPR050109">
    <property type="entry name" value="HTH-type_TetR-like_transc_reg"/>
</dbReference>
<dbReference type="GO" id="GO:0003700">
    <property type="term" value="F:DNA-binding transcription factor activity"/>
    <property type="evidence" value="ECO:0007669"/>
    <property type="project" value="TreeGrafter"/>
</dbReference>
<dbReference type="GO" id="GO:0000976">
    <property type="term" value="F:transcription cis-regulatory region binding"/>
    <property type="evidence" value="ECO:0007669"/>
    <property type="project" value="TreeGrafter"/>
</dbReference>
<keyword evidence="2 4" id="KW-0238">DNA-binding</keyword>
<keyword evidence="7" id="KW-1185">Reference proteome</keyword>
<dbReference type="PANTHER" id="PTHR30055:SF239">
    <property type="entry name" value="TRANSCRIPTIONAL REGULATORY PROTEIN"/>
    <property type="match status" value="1"/>
</dbReference>
<reference evidence="6 7" key="1">
    <citation type="submission" date="2015-07" db="EMBL/GenBank/DDBJ databases">
        <title>Genome sequencing of Kibdelosporangium phytohabitans.</title>
        <authorList>
            <person name="Qin S."/>
            <person name="Xing K."/>
        </authorList>
    </citation>
    <scope>NUCLEOTIDE SEQUENCE [LARGE SCALE GENOMIC DNA]</scope>
    <source>
        <strain evidence="6 7">KLBMP1111</strain>
    </source>
</reference>
<evidence type="ECO:0000313" key="7">
    <source>
        <dbReference type="Proteomes" id="UP000063699"/>
    </source>
</evidence>
<dbReference type="EMBL" id="CP012752">
    <property type="protein sequence ID" value="ALG08436.1"/>
    <property type="molecule type" value="Genomic_DNA"/>
</dbReference>
<dbReference type="InterPro" id="IPR036271">
    <property type="entry name" value="Tet_transcr_reg_TetR-rel_C_sf"/>
</dbReference>
<accession>A0A0N9I2K3</accession>
<evidence type="ECO:0000256" key="3">
    <source>
        <dbReference type="ARBA" id="ARBA00023163"/>
    </source>
</evidence>
<dbReference type="InterPro" id="IPR001647">
    <property type="entry name" value="HTH_TetR"/>
</dbReference>
<sequence length="187" mass="20253">MIAEAMALADADGFEAVTLSAVARRLGVRTPSLYSHVRDRDALLDGIHAVALAEFAARVAEAIAGRAGRDALEGFAAAHRRYARESPGRWQSLQRRAGEAVVRSDAARKIVALTGAVLRSYPLPPDEHVHAVRVLGSTLNGFLALERTGSFDHSHPSPDVSWRRTIDALDALLRSWPVDSEKDTTQP</sequence>
<dbReference type="InterPro" id="IPR025996">
    <property type="entry name" value="MT1864/Rv1816-like_C"/>
</dbReference>
<dbReference type="STRING" id="860235.AOZ06_17300"/>
<evidence type="ECO:0000256" key="4">
    <source>
        <dbReference type="PROSITE-ProRule" id="PRU00335"/>
    </source>
</evidence>
<dbReference type="Gene3D" id="1.10.10.60">
    <property type="entry name" value="Homeodomain-like"/>
    <property type="match status" value="1"/>
</dbReference>
<evidence type="ECO:0000259" key="5">
    <source>
        <dbReference type="PROSITE" id="PS50977"/>
    </source>
</evidence>
<dbReference type="Proteomes" id="UP000063699">
    <property type="component" value="Chromosome"/>
</dbReference>
<keyword evidence="1" id="KW-0805">Transcription regulation</keyword>
<dbReference type="Pfam" id="PF00440">
    <property type="entry name" value="TetR_N"/>
    <property type="match status" value="1"/>
</dbReference>
<dbReference type="AlphaFoldDB" id="A0A0N9I2K3"/>
<dbReference type="Gene3D" id="1.10.357.10">
    <property type="entry name" value="Tetracycline Repressor, domain 2"/>
    <property type="match status" value="1"/>
</dbReference>
<evidence type="ECO:0000256" key="2">
    <source>
        <dbReference type="ARBA" id="ARBA00023125"/>
    </source>
</evidence>
<dbReference type="InterPro" id="IPR009057">
    <property type="entry name" value="Homeodomain-like_sf"/>
</dbReference>
<dbReference type="SUPFAM" id="SSF48498">
    <property type="entry name" value="Tetracyclin repressor-like, C-terminal domain"/>
    <property type="match status" value="1"/>
</dbReference>
<evidence type="ECO:0000313" key="6">
    <source>
        <dbReference type="EMBL" id="ALG08436.1"/>
    </source>
</evidence>
<organism evidence="6 7">
    <name type="scientific">Kibdelosporangium phytohabitans</name>
    <dbReference type="NCBI Taxonomy" id="860235"/>
    <lineage>
        <taxon>Bacteria</taxon>
        <taxon>Bacillati</taxon>
        <taxon>Actinomycetota</taxon>
        <taxon>Actinomycetes</taxon>
        <taxon>Pseudonocardiales</taxon>
        <taxon>Pseudonocardiaceae</taxon>
        <taxon>Kibdelosporangium</taxon>
    </lineage>
</organism>
<name>A0A0N9I2K3_9PSEU</name>
<gene>
    <name evidence="6" type="ORF">AOZ06_17300</name>
</gene>
<dbReference type="PANTHER" id="PTHR30055">
    <property type="entry name" value="HTH-TYPE TRANSCRIPTIONAL REGULATOR RUTR"/>
    <property type="match status" value="1"/>
</dbReference>
<dbReference type="Pfam" id="PF13305">
    <property type="entry name" value="TetR_C_33"/>
    <property type="match status" value="1"/>
</dbReference>
<dbReference type="PROSITE" id="PS50977">
    <property type="entry name" value="HTH_TETR_2"/>
    <property type="match status" value="1"/>
</dbReference>
<feature type="domain" description="HTH tetR-type" evidence="5">
    <location>
        <begin position="1"/>
        <end position="55"/>
    </location>
</feature>
<evidence type="ECO:0000256" key="1">
    <source>
        <dbReference type="ARBA" id="ARBA00023015"/>
    </source>
</evidence>
<dbReference type="KEGG" id="kphy:AOZ06_17300"/>
<keyword evidence="3" id="KW-0804">Transcription</keyword>
<protein>
    <recommendedName>
        <fullName evidence="5">HTH tetR-type domain-containing protein</fullName>
    </recommendedName>
</protein>
<proteinExistence type="predicted"/>
<feature type="DNA-binding region" description="H-T-H motif" evidence="4">
    <location>
        <begin position="18"/>
        <end position="37"/>
    </location>
</feature>
<dbReference type="SUPFAM" id="SSF46689">
    <property type="entry name" value="Homeodomain-like"/>
    <property type="match status" value="1"/>
</dbReference>